<name>A0ABN1RSW6_9ACTN</name>
<sequence>MRSTLLPGDPDFVAGYPLHARLGTGGMGDVFLSCTPSGRPIAIKVVRPEFAGDPEFRRRFRREITAAQLVKGIYTAAVLDSDPDAPVPWLATAYVPGPSLHQAVTEHGPLPPNGVLRLMAGVSEALEAIHEVGLIHRDLKPANVLLAQDGPRVIDFGIARAAEATSATRSDVLIGTPMFMAPEQINGHPVTPATDVFALGQLLVFASTGRAAFGEGNRDALFFRILQNEPDLDGCPEDLRDIITRCLAKDPADRPAVDELIQHTRDLLPDLAQTSVPWLPPSVVTSFKDYEPPALTERPVTTGFQGASAKVTGRSGVSMPPPTASPRRASPRPLGVPVVLSVALAVALTLAGAVFFATRPDAQAAPGGSLKSTKPPAAGPTAVTETAPTPSITVLTPDTTVPVPVATTSAPTATKPPAPLHKDAQFTAPGGDCHYAEEFMNGISFTEKGPDIDAVAGDSMDYDLYYLCRDSDEETYLWGGSGSQFATVTGEPSLAACLQAMDRFNIAKKRLDETKIADTFCIKNIDGTLMSWIKIVRSTGGDSTTGPQITFAATIWPLN</sequence>
<dbReference type="Proteomes" id="UP001500665">
    <property type="component" value="Unassembled WGS sequence"/>
</dbReference>
<dbReference type="EMBL" id="BAAAHH010000029">
    <property type="protein sequence ID" value="GAA0963044.1"/>
    <property type="molecule type" value="Genomic_DNA"/>
</dbReference>
<feature type="domain" description="Protein kinase" evidence="8">
    <location>
        <begin position="16"/>
        <end position="279"/>
    </location>
</feature>
<keyword evidence="1" id="KW-0808">Transferase</keyword>
<evidence type="ECO:0000256" key="2">
    <source>
        <dbReference type="ARBA" id="ARBA00022741"/>
    </source>
</evidence>
<dbReference type="InterPro" id="IPR011009">
    <property type="entry name" value="Kinase-like_dom_sf"/>
</dbReference>
<dbReference type="PANTHER" id="PTHR43289:SF34">
    <property type="entry name" value="SERINE_THREONINE-PROTEIN KINASE YBDM-RELATED"/>
    <property type="match status" value="1"/>
</dbReference>
<evidence type="ECO:0000256" key="7">
    <source>
        <dbReference type="SAM" id="Phobius"/>
    </source>
</evidence>
<dbReference type="RefSeq" id="WP_344244185.1">
    <property type="nucleotide sequence ID" value="NZ_BAAAHH010000029.1"/>
</dbReference>
<evidence type="ECO:0000256" key="3">
    <source>
        <dbReference type="ARBA" id="ARBA00022777"/>
    </source>
</evidence>
<reference evidence="9 10" key="1">
    <citation type="journal article" date="2019" name="Int. J. Syst. Evol. Microbiol.">
        <title>The Global Catalogue of Microorganisms (GCM) 10K type strain sequencing project: providing services to taxonomists for standard genome sequencing and annotation.</title>
        <authorList>
            <consortium name="The Broad Institute Genomics Platform"/>
            <consortium name="The Broad Institute Genome Sequencing Center for Infectious Disease"/>
            <person name="Wu L."/>
            <person name="Ma J."/>
        </authorList>
    </citation>
    <scope>NUCLEOTIDE SEQUENCE [LARGE SCALE GENOMIC DNA]</scope>
    <source>
        <strain evidence="9 10">JCM 10696</strain>
    </source>
</reference>
<evidence type="ECO:0000256" key="6">
    <source>
        <dbReference type="SAM" id="MobiDB-lite"/>
    </source>
</evidence>
<protein>
    <recommendedName>
        <fullName evidence="8">Protein kinase domain-containing protein</fullName>
    </recommendedName>
</protein>
<keyword evidence="7" id="KW-0812">Transmembrane</keyword>
<keyword evidence="4 5" id="KW-0067">ATP-binding</keyword>
<evidence type="ECO:0000259" key="8">
    <source>
        <dbReference type="PROSITE" id="PS50011"/>
    </source>
</evidence>
<dbReference type="InterPro" id="IPR008271">
    <property type="entry name" value="Ser/Thr_kinase_AS"/>
</dbReference>
<feature type="region of interest" description="Disordered" evidence="6">
    <location>
        <begin position="296"/>
        <end position="332"/>
    </location>
</feature>
<feature type="compositionally biased region" description="Polar residues" evidence="6">
    <location>
        <begin position="383"/>
        <end position="392"/>
    </location>
</feature>
<feature type="binding site" evidence="5">
    <location>
        <position position="44"/>
    </location>
    <ligand>
        <name>ATP</name>
        <dbReference type="ChEBI" id="CHEBI:30616"/>
    </ligand>
</feature>
<dbReference type="Gene3D" id="1.10.510.10">
    <property type="entry name" value="Transferase(Phosphotransferase) domain 1"/>
    <property type="match status" value="1"/>
</dbReference>
<proteinExistence type="predicted"/>
<organism evidence="9 10">
    <name type="scientific">Actinocorallia libanotica</name>
    <dbReference type="NCBI Taxonomy" id="46162"/>
    <lineage>
        <taxon>Bacteria</taxon>
        <taxon>Bacillati</taxon>
        <taxon>Actinomycetota</taxon>
        <taxon>Actinomycetes</taxon>
        <taxon>Streptosporangiales</taxon>
        <taxon>Thermomonosporaceae</taxon>
        <taxon>Actinocorallia</taxon>
    </lineage>
</organism>
<feature type="transmembrane region" description="Helical" evidence="7">
    <location>
        <begin position="334"/>
        <end position="357"/>
    </location>
</feature>
<evidence type="ECO:0000256" key="5">
    <source>
        <dbReference type="PROSITE-ProRule" id="PRU10141"/>
    </source>
</evidence>
<accession>A0ABN1RSW6</accession>
<comment type="caution">
    <text evidence="9">The sequence shown here is derived from an EMBL/GenBank/DDBJ whole genome shotgun (WGS) entry which is preliminary data.</text>
</comment>
<dbReference type="SUPFAM" id="SSF56112">
    <property type="entry name" value="Protein kinase-like (PK-like)"/>
    <property type="match status" value="1"/>
</dbReference>
<dbReference type="CDD" id="cd14014">
    <property type="entry name" value="STKc_PknB_like"/>
    <property type="match status" value="1"/>
</dbReference>
<keyword evidence="7" id="KW-1133">Transmembrane helix</keyword>
<feature type="region of interest" description="Disordered" evidence="6">
    <location>
        <begin position="363"/>
        <end position="399"/>
    </location>
</feature>
<keyword evidence="7" id="KW-0472">Membrane</keyword>
<keyword evidence="2 5" id="KW-0547">Nucleotide-binding</keyword>
<dbReference type="PROSITE" id="PS00107">
    <property type="entry name" value="PROTEIN_KINASE_ATP"/>
    <property type="match status" value="1"/>
</dbReference>
<dbReference type="SMART" id="SM00220">
    <property type="entry name" value="S_TKc"/>
    <property type="match status" value="1"/>
</dbReference>
<keyword evidence="10" id="KW-1185">Reference proteome</keyword>
<keyword evidence="3" id="KW-0418">Kinase</keyword>
<dbReference type="InterPro" id="IPR017441">
    <property type="entry name" value="Protein_kinase_ATP_BS"/>
</dbReference>
<dbReference type="PROSITE" id="PS50011">
    <property type="entry name" value="PROTEIN_KINASE_DOM"/>
    <property type="match status" value="1"/>
</dbReference>
<evidence type="ECO:0000256" key="1">
    <source>
        <dbReference type="ARBA" id="ARBA00022679"/>
    </source>
</evidence>
<evidence type="ECO:0000313" key="9">
    <source>
        <dbReference type="EMBL" id="GAA0963044.1"/>
    </source>
</evidence>
<dbReference type="PROSITE" id="PS00108">
    <property type="entry name" value="PROTEIN_KINASE_ST"/>
    <property type="match status" value="1"/>
</dbReference>
<evidence type="ECO:0000313" key="10">
    <source>
        <dbReference type="Proteomes" id="UP001500665"/>
    </source>
</evidence>
<dbReference type="InterPro" id="IPR000719">
    <property type="entry name" value="Prot_kinase_dom"/>
</dbReference>
<evidence type="ECO:0000256" key="4">
    <source>
        <dbReference type="ARBA" id="ARBA00022840"/>
    </source>
</evidence>
<gene>
    <name evidence="9" type="ORF">GCM10009550_58000</name>
</gene>
<dbReference type="Pfam" id="PF00069">
    <property type="entry name" value="Pkinase"/>
    <property type="match status" value="1"/>
</dbReference>
<dbReference type="PANTHER" id="PTHR43289">
    <property type="entry name" value="MITOGEN-ACTIVATED PROTEIN KINASE KINASE KINASE 20-RELATED"/>
    <property type="match status" value="1"/>
</dbReference>
<dbReference type="Gene3D" id="3.30.200.20">
    <property type="entry name" value="Phosphorylase Kinase, domain 1"/>
    <property type="match status" value="1"/>
</dbReference>